<dbReference type="GO" id="GO:0006508">
    <property type="term" value="P:proteolysis"/>
    <property type="evidence" value="ECO:0007669"/>
    <property type="project" value="UniProtKB-KW"/>
</dbReference>
<feature type="active site" description="Charge relay system" evidence="5">
    <location>
        <position position="122"/>
    </location>
</feature>
<dbReference type="GO" id="GO:0004252">
    <property type="term" value="F:serine-type endopeptidase activity"/>
    <property type="evidence" value="ECO:0007669"/>
    <property type="project" value="UniProtKB-UniRule"/>
</dbReference>
<proteinExistence type="inferred from homology"/>
<evidence type="ECO:0000256" key="5">
    <source>
        <dbReference type="PROSITE-ProRule" id="PRU01240"/>
    </source>
</evidence>
<dbReference type="InterPro" id="IPR050131">
    <property type="entry name" value="Peptidase_S8_subtilisin-like"/>
</dbReference>
<dbReference type="Gene3D" id="3.40.50.200">
    <property type="entry name" value="Peptidase S8/S53 domain"/>
    <property type="match status" value="1"/>
</dbReference>
<dbReference type="RefSeq" id="WP_284680951.1">
    <property type="nucleotide sequence ID" value="NZ_CP060096.1"/>
</dbReference>
<sequence>MERVFLPIYLVLFIGALYLNKYLEKHRYLERTTFKLLRKIAIVIGIICFIITIFTLFFNFSFEKDKYGWAIDYINYSKLHNYSKGKSQKIALIDSGISKFQIEKDNKNAVSLTGGIYDVNGHGTMMYSIIKGYKNDIYGIAPDAEVLSIKVMETEEKINPSVIADAINLAISKKCTIIVLCIGSYIFNQNISDALKCALNERITLVSSSGDYQNNDMMFPASELGVISVGSLSANKNISDFTNAPSDCTILAPGDEIKTVNNKGMITFTSGTSQATSIIAGYVALLRDYSLQKNIIMNNKEIRSILESINNKKTTYIDPFLSNK</sequence>
<keyword evidence="6" id="KW-1133">Transmembrane helix</keyword>
<dbReference type="EMBL" id="CP060096">
    <property type="protein sequence ID" value="QSZ28210.1"/>
    <property type="molecule type" value="Genomic_DNA"/>
</dbReference>
<dbReference type="PRINTS" id="PR00723">
    <property type="entry name" value="SUBTILISIN"/>
</dbReference>
<feature type="domain" description="Peptidase S8/S53" evidence="7">
    <location>
        <begin position="85"/>
        <end position="307"/>
    </location>
</feature>
<evidence type="ECO:0000259" key="7">
    <source>
        <dbReference type="Pfam" id="PF00082"/>
    </source>
</evidence>
<accession>A0A975GBD4</accession>
<dbReference type="PANTHER" id="PTHR43806">
    <property type="entry name" value="PEPTIDASE S8"/>
    <property type="match status" value="1"/>
</dbReference>
<dbReference type="AlphaFoldDB" id="A0A975GBD4"/>
<name>A0A975GBD4_9THEO</name>
<feature type="transmembrane region" description="Helical" evidence="6">
    <location>
        <begin position="6"/>
        <end position="24"/>
    </location>
</feature>
<dbReference type="InterPro" id="IPR036852">
    <property type="entry name" value="Peptidase_S8/S53_dom_sf"/>
</dbReference>
<dbReference type="SUPFAM" id="SSF52743">
    <property type="entry name" value="Subtilisin-like"/>
    <property type="match status" value="1"/>
</dbReference>
<keyword evidence="2 5" id="KW-0645">Protease</keyword>
<comment type="similarity">
    <text evidence="1 5">Belongs to the peptidase S8 family.</text>
</comment>
<evidence type="ECO:0000313" key="8">
    <source>
        <dbReference type="EMBL" id="QSZ28210.1"/>
    </source>
</evidence>
<evidence type="ECO:0000256" key="1">
    <source>
        <dbReference type="ARBA" id="ARBA00011073"/>
    </source>
</evidence>
<reference evidence="8" key="1">
    <citation type="submission" date="2020-08" db="EMBL/GenBank/DDBJ databases">
        <title>Genomic insights into the carbon and energy metabolism of the first obligate autotrophic acetogenic bacterium Aceticella autotrophica gen. nov., sp. nov.</title>
        <authorList>
            <person name="Toshchakov S.V."/>
            <person name="Elcheninov A.G."/>
            <person name="Kublanov I.V."/>
            <person name="Frolov E.N."/>
            <person name="Lebedinsky A.V."/>
        </authorList>
    </citation>
    <scope>NUCLEOTIDE SEQUENCE</scope>
    <source>
        <strain evidence="8">3443-3Ac</strain>
    </source>
</reference>
<evidence type="ECO:0000256" key="2">
    <source>
        <dbReference type="ARBA" id="ARBA00022670"/>
    </source>
</evidence>
<feature type="transmembrane region" description="Helical" evidence="6">
    <location>
        <begin position="36"/>
        <end position="58"/>
    </location>
</feature>
<dbReference type="InterPro" id="IPR000209">
    <property type="entry name" value="Peptidase_S8/S53_dom"/>
</dbReference>
<dbReference type="Proteomes" id="UP000671913">
    <property type="component" value="Chromosome"/>
</dbReference>
<keyword evidence="6" id="KW-0812">Transmembrane</keyword>
<evidence type="ECO:0000313" key="9">
    <source>
        <dbReference type="Proteomes" id="UP000671913"/>
    </source>
</evidence>
<keyword evidence="9" id="KW-1185">Reference proteome</keyword>
<dbReference type="InterPro" id="IPR015500">
    <property type="entry name" value="Peptidase_S8_subtilisin-rel"/>
</dbReference>
<dbReference type="PANTHER" id="PTHR43806:SF11">
    <property type="entry name" value="CEREVISIN-RELATED"/>
    <property type="match status" value="1"/>
</dbReference>
<evidence type="ECO:0000256" key="4">
    <source>
        <dbReference type="ARBA" id="ARBA00022825"/>
    </source>
</evidence>
<feature type="active site" description="Charge relay system" evidence="5">
    <location>
        <position position="273"/>
    </location>
</feature>
<feature type="active site" description="Charge relay system" evidence="5">
    <location>
        <position position="94"/>
    </location>
</feature>
<dbReference type="KEGG" id="aaut:ACETAC_05020"/>
<evidence type="ECO:0000256" key="6">
    <source>
        <dbReference type="SAM" id="Phobius"/>
    </source>
</evidence>
<dbReference type="PROSITE" id="PS51892">
    <property type="entry name" value="SUBTILASE"/>
    <property type="match status" value="1"/>
</dbReference>
<evidence type="ECO:0000256" key="3">
    <source>
        <dbReference type="ARBA" id="ARBA00022801"/>
    </source>
</evidence>
<keyword evidence="6" id="KW-0472">Membrane</keyword>
<dbReference type="Pfam" id="PF00082">
    <property type="entry name" value="Peptidase_S8"/>
    <property type="match status" value="1"/>
</dbReference>
<keyword evidence="3 5" id="KW-0378">Hydrolase</keyword>
<gene>
    <name evidence="8" type="ORF">ACETAC_05020</name>
</gene>
<protein>
    <submittedName>
        <fullName evidence="8">S8 family serine peptidase</fullName>
    </submittedName>
</protein>
<keyword evidence="4 5" id="KW-0720">Serine protease</keyword>
<organism evidence="8 9">
    <name type="scientific">Aceticella autotrophica</name>
    <dbReference type="NCBI Taxonomy" id="2755338"/>
    <lineage>
        <taxon>Bacteria</taxon>
        <taxon>Bacillati</taxon>
        <taxon>Bacillota</taxon>
        <taxon>Clostridia</taxon>
        <taxon>Thermoanaerobacterales</taxon>
        <taxon>Thermoanaerobacteraceae</taxon>
        <taxon>Aceticella</taxon>
    </lineage>
</organism>